<evidence type="ECO:0000313" key="1">
    <source>
        <dbReference type="EMBL" id="HDS63109.1"/>
    </source>
</evidence>
<reference evidence="1" key="1">
    <citation type="journal article" date="2020" name="mSystems">
        <title>Genome- and Community-Level Interaction Insights into Carbon Utilization and Element Cycling Functions of Hydrothermarchaeota in Hydrothermal Sediment.</title>
        <authorList>
            <person name="Zhou Z."/>
            <person name="Liu Y."/>
            <person name="Xu W."/>
            <person name="Pan J."/>
            <person name="Luo Z.H."/>
            <person name="Li M."/>
        </authorList>
    </citation>
    <scope>NUCLEOTIDE SEQUENCE</scope>
    <source>
        <strain evidence="1">SpSt-1183</strain>
    </source>
</reference>
<dbReference type="EMBL" id="DSBY01000129">
    <property type="protein sequence ID" value="HDS63109.1"/>
    <property type="molecule type" value="Genomic_DNA"/>
</dbReference>
<name>A0A831PNQ4_9EURY</name>
<dbReference type="Proteomes" id="UP000885648">
    <property type="component" value="Unassembled WGS sequence"/>
</dbReference>
<accession>A0A831PNQ4</accession>
<organism evidence="1">
    <name type="scientific">Methanofollis liminatans</name>
    <dbReference type="NCBI Taxonomy" id="2201"/>
    <lineage>
        <taxon>Archaea</taxon>
        <taxon>Methanobacteriati</taxon>
        <taxon>Methanobacteriota</taxon>
        <taxon>Stenosarchaea group</taxon>
        <taxon>Methanomicrobia</taxon>
        <taxon>Methanomicrobiales</taxon>
        <taxon>Methanomicrobiaceae</taxon>
        <taxon>Methanofollis</taxon>
    </lineage>
</organism>
<dbReference type="InterPro" id="IPR014958">
    <property type="entry name" value="DGC"/>
</dbReference>
<comment type="caution">
    <text evidence="1">The sequence shown here is derived from an EMBL/GenBank/DDBJ whole genome shotgun (WGS) entry which is preliminary data.</text>
</comment>
<gene>
    <name evidence="1" type="ORF">ENN52_03065</name>
</gene>
<dbReference type="AlphaFoldDB" id="A0A831PNQ4"/>
<proteinExistence type="predicted"/>
<dbReference type="Pfam" id="PF08859">
    <property type="entry name" value="DGC"/>
    <property type="match status" value="1"/>
</dbReference>
<sequence>MKRAPGENLTEETGCTCGCGGEGEGKKRIIFPCAGASNVGQLTNIAALELEDEGYGTFACTVRLAAGAAEMKEQCKEADEIVVLDGCPNRCVAAVAAAQGIEPDQAVVVSELGIEISHDFEISDEEIEIVLGAVWGGQGRGEKRAPHDHAGDCTCGCGRK</sequence>
<protein>
    <submittedName>
        <fullName evidence="1">Zinc-binding protein</fullName>
    </submittedName>
</protein>